<keyword evidence="2" id="KW-0472">Membrane</keyword>
<keyword evidence="2" id="KW-0812">Transmembrane</keyword>
<feature type="transmembrane region" description="Helical" evidence="2">
    <location>
        <begin position="64"/>
        <end position="82"/>
    </location>
</feature>
<dbReference type="EMBL" id="LILC01000011">
    <property type="protein sequence ID" value="KOO46973.1"/>
    <property type="molecule type" value="Genomic_DNA"/>
</dbReference>
<dbReference type="InterPro" id="IPR016047">
    <property type="entry name" value="M23ase_b-sheet_dom"/>
</dbReference>
<evidence type="ECO:0000256" key="2">
    <source>
        <dbReference type="SAM" id="Phobius"/>
    </source>
</evidence>
<dbReference type="AlphaFoldDB" id="A0A0M0L8K8"/>
<dbReference type="InterPro" id="IPR011055">
    <property type="entry name" value="Dup_hybrid_motif"/>
</dbReference>
<evidence type="ECO:0000259" key="3">
    <source>
        <dbReference type="Pfam" id="PF01551"/>
    </source>
</evidence>
<dbReference type="PANTHER" id="PTHR21666:SF274">
    <property type="entry name" value="STAGE IV SPORULATION PROTEIN FA"/>
    <property type="match status" value="1"/>
</dbReference>
<accession>A0A0M0L8K8</accession>
<gene>
    <name evidence="4" type="ORF">AMD01_08665</name>
</gene>
<dbReference type="PATRIC" id="fig|284581.3.peg.3787"/>
<evidence type="ECO:0000256" key="1">
    <source>
        <dbReference type="SAM" id="MobiDB-lite"/>
    </source>
</evidence>
<dbReference type="InterPro" id="IPR050570">
    <property type="entry name" value="Cell_wall_metabolism_enzyme"/>
</dbReference>
<dbReference type="Gene3D" id="2.70.70.10">
    <property type="entry name" value="Glucose Permease (Domain IIA)"/>
    <property type="match status" value="1"/>
</dbReference>
<organism evidence="4 5">
    <name type="scientific">Priestia koreensis</name>
    <dbReference type="NCBI Taxonomy" id="284581"/>
    <lineage>
        <taxon>Bacteria</taxon>
        <taxon>Bacillati</taxon>
        <taxon>Bacillota</taxon>
        <taxon>Bacilli</taxon>
        <taxon>Bacillales</taxon>
        <taxon>Bacillaceae</taxon>
        <taxon>Priestia</taxon>
    </lineage>
</organism>
<dbReference type="Pfam" id="PF01551">
    <property type="entry name" value="Peptidase_M23"/>
    <property type="match status" value="1"/>
</dbReference>
<dbReference type="SUPFAM" id="SSF51261">
    <property type="entry name" value="Duplicated hybrid motif"/>
    <property type="match status" value="1"/>
</dbReference>
<keyword evidence="2" id="KW-1133">Transmembrane helix</keyword>
<reference evidence="5" key="1">
    <citation type="submission" date="2015-08" db="EMBL/GenBank/DDBJ databases">
        <title>Fjat-14210 dsm16467.</title>
        <authorList>
            <person name="Liu B."/>
            <person name="Wang J."/>
            <person name="Zhu Y."/>
            <person name="Liu G."/>
            <person name="Chen Q."/>
            <person name="Chen Z."/>
            <person name="Lan J."/>
            <person name="Che J."/>
            <person name="Ge C."/>
            <person name="Shi H."/>
            <person name="Pan Z."/>
            <person name="Liu X."/>
        </authorList>
    </citation>
    <scope>NUCLEOTIDE SEQUENCE [LARGE SCALE GENOMIC DNA]</scope>
    <source>
        <strain evidence="5">DSM 16467</strain>
    </source>
</reference>
<dbReference type="PANTHER" id="PTHR21666">
    <property type="entry name" value="PEPTIDASE-RELATED"/>
    <property type="match status" value="1"/>
</dbReference>
<dbReference type="OrthoDB" id="2986589at2"/>
<feature type="domain" description="M23ase beta-sheet core" evidence="3">
    <location>
        <begin position="156"/>
        <end position="248"/>
    </location>
</feature>
<dbReference type="Proteomes" id="UP000037558">
    <property type="component" value="Unassembled WGS sequence"/>
</dbReference>
<feature type="compositionally biased region" description="Basic and acidic residues" evidence="1">
    <location>
        <begin position="1"/>
        <end position="17"/>
    </location>
</feature>
<keyword evidence="5" id="KW-1185">Reference proteome</keyword>
<sequence>MNRRVNEVKRRIAERKKQLSGSEKPTKPVVFPVQEEQYSVDDVTMYEYTPTKEKGHPLFRKEVFLFKFLASACLVLVIAILFKNPSPHFTEARHFVNGYMEKEFQFAAVSSWYEKAFGKPLSILPLDDKKQGETITSDYAVPASGHVLQSFKKTGHGIIVETGSKSVVEAMSEGFVSFIGQKQGFGKTVVIQHADGTEAWYGNLDKVDVNLYDFVDKKKKVGSVSSLDDGKKGTYSFAIKKGEKFIDPSKVINFE</sequence>
<feature type="region of interest" description="Disordered" evidence="1">
    <location>
        <begin position="1"/>
        <end position="26"/>
    </location>
</feature>
<dbReference type="STRING" id="284581.AMD01_08665"/>
<proteinExistence type="predicted"/>
<evidence type="ECO:0000313" key="5">
    <source>
        <dbReference type="Proteomes" id="UP000037558"/>
    </source>
</evidence>
<evidence type="ECO:0000313" key="4">
    <source>
        <dbReference type="EMBL" id="KOO46973.1"/>
    </source>
</evidence>
<dbReference type="GO" id="GO:0004222">
    <property type="term" value="F:metalloendopeptidase activity"/>
    <property type="evidence" value="ECO:0007669"/>
    <property type="project" value="TreeGrafter"/>
</dbReference>
<dbReference type="RefSeq" id="WP_053400987.1">
    <property type="nucleotide sequence ID" value="NZ_JAUKEN010000001.1"/>
</dbReference>
<comment type="caution">
    <text evidence="4">The sequence shown here is derived from an EMBL/GenBank/DDBJ whole genome shotgun (WGS) entry which is preliminary data.</text>
</comment>
<name>A0A0M0L8K8_9BACI</name>
<dbReference type="CDD" id="cd12797">
    <property type="entry name" value="M23_peptidase"/>
    <property type="match status" value="1"/>
</dbReference>
<protein>
    <submittedName>
        <fullName evidence="4">Peptidase M23</fullName>
    </submittedName>
</protein>